<keyword evidence="3" id="KW-1185">Reference proteome</keyword>
<organism evidence="2 3">
    <name type="scientific">Hymenobacter ruricola</name>
    <dbReference type="NCBI Taxonomy" id="2791023"/>
    <lineage>
        <taxon>Bacteria</taxon>
        <taxon>Pseudomonadati</taxon>
        <taxon>Bacteroidota</taxon>
        <taxon>Cytophagia</taxon>
        <taxon>Cytophagales</taxon>
        <taxon>Hymenobacteraceae</taxon>
        <taxon>Hymenobacter</taxon>
    </lineage>
</organism>
<dbReference type="Proteomes" id="UP000618931">
    <property type="component" value="Unassembled WGS sequence"/>
</dbReference>
<feature type="signal peptide" evidence="1">
    <location>
        <begin position="1"/>
        <end position="24"/>
    </location>
</feature>
<dbReference type="Gene3D" id="3.90.226.10">
    <property type="entry name" value="2-enoyl-CoA Hydratase, Chain A, domain 1"/>
    <property type="match status" value="1"/>
</dbReference>
<comment type="caution">
    <text evidence="2">The sequence shown here is derived from an EMBL/GenBank/DDBJ whole genome shotgun (WGS) entry which is preliminary data.</text>
</comment>
<dbReference type="SUPFAM" id="SSF52096">
    <property type="entry name" value="ClpP/crotonase"/>
    <property type="match status" value="1"/>
</dbReference>
<evidence type="ECO:0008006" key="4">
    <source>
        <dbReference type="Google" id="ProtNLM"/>
    </source>
</evidence>
<proteinExistence type="predicted"/>
<accession>A0ABS0IAS0</accession>
<feature type="chain" id="PRO_5047052054" description="Tail specific protease domain-containing protein" evidence="1">
    <location>
        <begin position="25"/>
        <end position="445"/>
    </location>
</feature>
<gene>
    <name evidence="2" type="ORF">I2H31_23410</name>
</gene>
<protein>
    <recommendedName>
        <fullName evidence="4">Tail specific protease domain-containing protein</fullName>
    </recommendedName>
</protein>
<keyword evidence="1" id="KW-0732">Signal</keyword>
<evidence type="ECO:0000313" key="2">
    <source>
        <dbReference type="EMBL" id="MBF9224071.1"/>
    </source>
</evidence>
<dbReference type="EMBL" id="JADQDM010000022">
    <property type="protein sequence ID" value="MBF9224071.1"/>
    <property type="molecule type" value="Genomic_DNA"/>
</dbReference>
<sequence>MNRFLLPRLLLLAVALGAAPPGHAQVSLTPAQWRQDLQVVLDSFLLRDKTFSPAAAARFRTRVTNLRDSAALKTSPQLLVGLAAAVASSGNAHTRLYLLRNRSVLRRYPVRLWWFADGLYVVKTTPEHAALLGAKVGRLAGQPPDALRRRVAPLYAGSAGWKDYMSTYTLTSPEILQGLGLAGADGNTPLEVRTRAGKRLTTQLLPLPLTPSRQPLEAWWDLMPGHPGRGATWQSALPNDSTQLPLYLCRPQRYYWQHYLPAEKLLYVQYNRAGNQPGTETFEAFGAQVLAELRARPVAKAVVDLRLNTGGNLQVAQAFFGQLAAVAKERGAGLYVVTGPATFSAGLFHAAQLRQAGAVVVGAPVGDSLDFWAEGGNLTLPNSGLDLHYADRFHGYSPAPHPELAPYLYLDLAVPDLTPRLRAELTGREYFAGRDPALVAIIRQK</sequence>
<name>A0ABS0IAS0_9BACT</name>
<evidence type="ECO:0000313" key="3">
    <source>
        <dbReference type="Proteomes" id="UP000618931"/>
    </source>
</evidence>
<dbReference type="InterPro" id="IPR029045">
    <property type="entry name" value="ClpP/crotonase-like_dom_sf"/>
</dbReference>
<reference evidence="2 3" key="1">
    <citation type="submission" date="2020-11" db="EMBL/GenBank/DDBJ databases">
        <authorList>
            <person name="Kim M.K."/>
        </authorList>
    </citation>
    <scope>NUCLEOTIDE SEQUENCE [LARGE SCALE GENOMIC DNA]</scope>
    <source>
        <strain evidence="2 3">BT662</strain>
    </source>
</reference>
<evidence type="ECO:0000256" key="1">
    <source>
        <dbReference type="SAM" id="SignalP"/>
    </source>
</evidence>
<dbReference type="RefSeq" id="WP_196295491.1">
    <property type="nucleotide sequence ID" value="NZ_JADQDM010000022.1"/>
</dbReference>